<dbReference type="InterPro" id="IPR029063">
    <property type="entry name" value="SAM-dependent_MTases_sf"/>
</dbReference>
<name>A0A1Y6HAT8_9XANT</name>
<dbReference type="SUPFAM" id="SSF53335">
    <property type="entry name" value="S-adenosyl-L-methionine-dependent methyltransferases"/>
    <property type="match status" value="1"/>
</dbReference>
<protein>
    <recommendedName>
        <fullName evidence="6">Ribosomal RNA large subunit methyltransferase J</fullName>
        <ecNumber evidence="6">2.1.1.266</ecNumber>
    </recommendedName>
    <alternativeName>
        <fullName evidence="6">23S rRNA (adenine(2030)-N6)-methyltransferase</fullName>
    </alternativeName>
    <alternativeName>
        <fullName evidence="6">23S rRNA m6A2030 methyltransferase</fullName>
    </alternativeName>
</protein>
<feature type="binding site" evidence="6">
    <location>
        <position position="268"/>
    </location>
    <ligand>
        <name>S-adenosyl-L-methionine</name>
        <dbReference type="ChEBI" id="CHEBI:59789"/>
    </ligand>
</feature>
<dbReference type="AlphaFoldDB" id="A0A1Y6HAT8"/>
<dbReference type="Pfam" id="PF04378">
    <property type="entry name" value="RsmJ"/>
    <property type="match status" value="1"/>
</dbReference>
<dbReference type="EC" id="2.1.1.266" evidence="6"/>
<evidence type="ECO:0000256" key="5">
    <source>
        <dbReference type="ARBA" id="ARBA00022884"/>
    </source>
</evidence>
<feature type="binding site" evidence="6">
    <location>
        <position position="124"/>
    </location>
    <ligand>
        <name>S-adenosyl-L-methionine</name>
        <dbReference type="ChEBI" id="CHEBI:59789"/>
    </ligand>
</feature>
<reference evidence="9 11" key="2">
    <citation type="submission" date="2017-05" db="EMBL/GenBank/DDBJ databases">
        <authorList>
            <person name="Song R."/>
            <person name="Chenine A.L."/>
            <person name="Ruprecht R.M."/>
        </authorList>
    </citation>
    <scope>NUCLEOTIDE SEQUENCE [LARGE SCALE GENOMIC DNA]</scope>
    <source>
        <strain evidence="9">PD5205</strain>
    </source>
</reference>
<feature type="compositionally biased region" description="Basic and acidic residues" evidence="7">
    <location>
        <begin position="21"/>
        <end position="37"/>
    </location>
</feature>
<keyword evidence="10" id="KW-1185">Reference proteome</keyword>
<dbReference type="InterPro" id="IPR007473">
    <property type="entry name" value="RlmJ"/>
</dbReference>
<evidence type="ECO:0000256" key="6">
    <source>
        <dbReference type="HAMAP-Rule" id="MF_00934"/>
    </source>
</evidence>
<feature type="region of interest" description="Disordered" evidence="7">
    <location>
        <begin position="1"/>
        <end position="37"/>
    </location>
</feature>
<keyword evidence="1 6" id="KW-0698">rRNA processing</keyword>
<dbReference type="PANTHER" id="PTHR37426:SF1">
    <property type="entry name" value="RIBOSOMAL RNA LARGE SUBUNIT METHYLTRANSFERASE J"/>
    <property type="match status" value="1"/>
</dbReference>
<comment type="function">
    <text evidence="6">Specifically methylates the adenine in position 2030 of 23S rRNA.</text>
</comment>
<dbReference type="Proteomes" id="UP000195953">
    <property type="component" value="Chromosome 1"/>
</dbReference>
<evidence type="ECO:0000256" key="1">
    <source>
        <dbReference type="ARBA" id="ARBA00022552"/>
    </source>
</evidence>
<evidence type="ECO:0000313" key="9">
    <source>
        <dbReference type="EMBL" id="SMR04022.1"/>
    </source>
</evidence>
<evidence type="ECO:0000256" key="4">
    <source>
        <dbReference type="ARBA" id="ARBA00022691"/>
    </source>
</evidence>
<dbReference type="EMBL" id="LT853882">
    <property type="protein sequence ID" value="SMQ98513.1"/>
    <property type="molecule type" value="Genomic_DNA"/>
</dbReference>
<feature type="binding site" evidence="6">
    <location>
        <begin position="242"/>
        <end position="243"/>
    </location>
    <ligand>
        <name>S-adenosyl-L-methionine</name>
        <dbReference type="ChEBI" id="CHEBI:59789"/>
    </ligand>
</feature>
<comment type="similarity">
    <text evidence="6">Belongs to the RlmJ family.</text>
</comment>
<gene>
    <name evidence="6 8" type="primary">rlmJ</name>
    <name evidence="9" type="ORF">PD5205_02732</name>
    <name evidence="8" type="ORF">PD885_01262</name>
</gene>
<dbReference type="HAMAP" id="MF_00934">
    <property type="entry name" value="23SrRNA_methyltr_J"/>
    <property type="match status" value="1"/>
</dbReference>
<dbReference type="EMBL" id="LT853885">
    <property type="protein sequence ID" value="SMR04022.1"/>
    <property type="molecule type" value="Genomic_DNA"/>
</dbReference>
<evidence type="ECO:0000256" key="3">
    <source>
        <dbReference type="ARBA" id="ARBA00022679"/>
    </source>
</evidence>
<dbReference type="GO" id="GO:0003723">
    <property type="term" value="F:RNA binding"/>
    <property type="evidence" value="ECO:0007669"/>
    <property type="project" value="UniProtKB-UniRule"/>
</dbReference>
<dbReference type="FunFam" id="3.40.50.150:FF:000037">
    <property type="entry name" value="Ribosomal RNA large subunit methyltransferase J"/>
    <property type="match status" value="1"/>
</dbReference>
<evidence type="ECO:0000313" key="8">
    <source>
        <dbReference type="EMBL" id="SMQ98513.1"/>
    </source>
</evidence>
<dbReference type="GO" id="GO:0070475">
    <property type="term" value="P:rRNA base methylation"/>
    <property type="evidence" value="ECO:0007669"/>
    <property type="project" value="UniProtKB-UniRule"/>
</dbReference>
<dbReference type="GO" id="GO:0036307">
    <property type="term" value="F:23S rRNA (adenine(2030)-N(6))-methyltransferase activity"/>
    <property type="evidence" value="ECO:0007669"/>
    <property type="project" value="UniProtKB-UniRule"/>
</dbReference>
<accession>A0A1Y6HAT8</accession>
<keyword evidence="4 6" id="KW-0949">S-adenosyl-L-methionine</keyword>
<comment type="catalytic activity">
    <reaction evidence="6">
        <text>adenosine(2030) in 23S rRNA + S-adenosyl-L-methionine = N(6)-methyladenosine(2030) in 23S rRNA + S-adenosyl-L-homocysteine + H(+)</text>
        <dbReference type="Rhea" id="RHEA:43736"/>
        <dbReference type="Rhea" id="RHEA-COMP:10668"/>
        <dbReference type="Rhea" id="RHEA-COMP:10669"/>
        <dbReference type="ChEBI" id="CHEBI:15378"/>
        <dbReference type="ChEBI" id="CHEBI:57856"/>
        <dbReference type="ChEBI" id="CHEBI:59789"/>
        <dbReference type="ChEBI" id="CHEBI:74411"/>
        <dbReference type="ChEBI" id="CHEBI:74449"/>
        <dbReference type="EC" id="2.1.1.266"/>
    </reaction>
</comment>
<feature type="site" description="Interaction with substrate rRNA" evidence="6">
    <location>
        <position position="86"/>
    </location>
</feature>
<feature type="binding site" evidence="6">
    <location>
        <position position="101"/>
    </location>
    <ligand>
        <name>S-adenosyl-L-methionine</name>
        <dbReference type="ChEBI" id="CHEBI:59789"/>
    </ligand>
</feature>
<comment type="subunit">
    <text evidence="6">Monomer.</text>
</comment>
<dbReference type="Gene3D" id="3.40.50.150">
    <property type="entry name" value="Vaccinia Virus protein VP39"/>
    <property type="match status" value="1"/>
</dbReference>
<evidence type="ECO:0000313" key="11">
    <source>
        <dbReference type="Proteomes" id="UP000195953"/>
    </source>
</evidence>
<keyword evidence="5 6" id="KW-0694">RNA-binding</keyword>
<feature type="binding site" evidence="6">
    <location>
        <position position="217"/>
    </location>
    <ligand>
        <name>S-adenosyl-L-methionine</name>
        <dbReference type="ChEBI" id="CHEBI:59789"/>
    </ligand>
</feature>
<sequence>MPHNRCRRRFIPSPSNSTATRSDKPAVRSRDRQLEHGRRTAALTIPQHYLTLVQTRDLAYQRQTESGAASADLKLGNTLYTAAMNYRHAFHAGNHADVLKHIALLALIDTLKRKDTPFFVLDTHAGRGRYQLGGEESRKTNEADAGVMRLMAESTLPEVVERYLRAVQADNQTVARPPTSGQKPARPTAGIHINHYPGSPLLAAQALREQDRMAFCELQPDEAEALKHLFATDSRVRMHAGDGYAAIRAFLPPRAGETKIGRGLVLIDPPYESQEAEYPQVIHSVREALARWPQAICIVWYPIKLRRSLQPFMRKAATLPAKSVLVAELQVRPDDSPLRLTGSGLLLVNAPWQFDQVLAPALSALKKHLGEPGAATRLEWLRQDA</sequence>
<feature type="active site" description="Proton acceptor" evidence="6">
    <location>
        <position position="268"/>
    </location>
</feature>
<dbReference type="eggNOG" id="COG2961">
    <property type="taxonomic scope" value="Bacteria"/>
</dbReference>
<dbReference type="Proteomes" id="UP000195877">
    <property type="component" value="Chromosome 1"/>
</dbReference>
<evidence type="ECO:0000256" key="2">
    <source>
        <dbReference type="ARBA" id="ARBA00022603"/>
    </source>
</evidence>
<dbReference type="PANTHER" id="PTHR37426">
    <property type="entry name" value="RIBOSOMAL RNA LARGE SUBUNIT METHYLTRANSFERASE J"/>
    <property type="match status" value="1"/>
</dbReference>
<evidence type="ECO:0000313" key="10">
    <source>
        <dbReference type="Proteomes" id="UP000195877"/>
    </source>
</evidence>
<evidence type="ECO:0000256" key="7">
    <source>
        <dbReference type="SAM" id="MobiDB-lite"/>
    </source>
</evidence>
<proteinExistence type="inferred from homology"/>
<keyword evidence="3 6" id="KW-0808">Transferase</keyword>
<dbReference type="GO" id="GO:0005829">
    <property type="term" value="C:cytosol"/>
    <property type="evidence" value="ECO:0007669"/>
    <property type="project" value="TreeGrafter"/>
</dbReference>
<reference evidence="8 10" key="1">
    <citation type="submission" date="2017-05" db="EMBL/GenBank/DDBJ databases">
        <authorList>
            <person name="Blom J."/>
        </authorList>
    </citation>
    <scope>NUCLEOTIDE SEQUENCE [LARGE SCALE GENOMIC DNA]</scope>
    <source>
        <strain evidence="8">PD885</strain>
    </source>
</reference>
<organism evidence="9 11">
    <name type="scientific">Xanthomonas fragariae</name>
    <dbReference type="NCBI Taxonomy" id="48664"/>
    <lineage>
        <taxon>Bacteria</taxon>
        <taxon>Pseudomonadati</taxon>
        <taxon>Pseudomonadota</taxon>
        <taxon>Gammaproteobacteria</taxon>
        <taxon>Lysobacterales</taxon>
        <taxon>Lysobacteraceae</taxon>
        <taxon>Xanthomonas</taxon>
    </lineage>
</organism>
<feature type="compositionally biased region" description="Basic residues" evidence="7">
    <location>
        <begin position="1"/>
        <end position="10"/>
    </location>
</feature>
<feature type="binding site" evidence="6">
    <location>
        <position position="199"/>
    </location>
    <ligand>
        <name>S-adenosyl-L-methionine</name>
        <dbReference type="ChEBI" id="CHEBI:59789"/>
    </ligand>
</feature>
<keyword evidence="2 6" id="KW-0489">Methyltransferase</keyword>